<evidence type="ECO:0000256" key="3">
    <source>
        <dbReference type="ARBA" id="ARBA00022617"/>
    </source>
</evidence>
<evidence type="ECO:0000256" key="5">
    <source>
        <dbReference type="ARBA" id="ARBA00022946"/>
    </source>
</evidence>
<keyword evidence="8" id="KW-0496">Mitochondrion</keyword>
<dbReference type="PRINTS" id="PR00458">
    <property type="entry name" value="PEROXIDASE"/>
</dbReference>
<keyword evidence="4" id="KW-0479">Metal-binding</keyword>
<dbReference type="Gene3D" id="1.10.420.10">
    <property type="entry name" value="Peroxidase, domain 2"/>
    <property type="match status" value="1"/>
</dbReference>
<dbReference type="FunFam" id="1.10.420.10:FF:000009">
    <property type="entry name" value="Ascorbate peroxidase"/>
    <property type="match status" value="1"/>
</dbReference>
<evidence type="ECO:0000256" key="4">
    <source>
        <dbReference type="ARBA" id="ARBA00022723"/>
    </source>
</evidence>
<protein>
    <recommendedName>
        <fullName evidence="10">Cytochrome c peroxidase, mitochondrial</fullName>
        <ecNumber evidence="9">1.11.1.5</ecNumber>
    </recommendedName>
</protein>
<keyword evidence="6 15" id="KW-0560">Oxidoreductase</keyword>
<feature type="region of interest" description="Disordered" evidence="13">
    <location>
        <begin position="203"/>
        <end position="235"/>
    </location>
</feature>
<evidence type="ECO:0000259" key="14">
    <source>
        <dbReference type="PROSITE" id="PS50873"/>
    </source>
</evidence>
<dbReference type="InterPro" id="IPR019793">
    <property type="entry name" value="Peroxidases_heam-ligand_BS"/>
</dbReference>
<dbReference type="GO" id="GO:0020037">
    <property type="term" value="F:heme binding"/>
    <property type="evidence" value="ECO:0007669"/>
    <property type="project" value="InterPro"/>
</dbReference>
<dbReference type="InterPro" id="IPR002207">
    <property type="entry name" value="Peroxidase_I"/>
</dbReference>
<keyword evidence="5" id="KW-0809">Transit peptide</keyword>
<evidence type="ECO:0000256" key="2">
    <source>
        <dbReference type="ARBA" id="ARBA00004569"/>
    </source>
</evidence>
<evidence type="ECO:0000313" key="15">
    <source>
        <dbReference type="EMBL" id="GAX27012.1"/>
    </source>
</evidence>
<reference evidence="15 16" key="1">
    <citation type="journal article" date="2015" name="Plant Cell">
        <title>Oil accumulation by the oleaginous diatom Fistulifera solaris as revealed by the genome and transcriptome.</title>
        <authorList>
            <person name="Tanaka T."/>
            <person name="Maeda Y."/>
            <person name="Veluchamy A."/>
            <person name="Tanaka M."/>
            <person name="Abida H."/>
            <person name="Marechal E."/>
            <person name="Bowler C."/>
            <person name="Muto M."/>
            <person name="Sunaga Y."/>
            <person name="Tanaka M."/>
            <person name="Yoshino T."/>
            <person name="Taniguchi T."/>
            <person name="Fukuda Y."/>
            <person name="Nemoto M."/>
            <person name="Matsumoto M."/>
            <person name="Wong P.S."/>
            <person name="Aburatani S."/>
            <person name="Fujibuchi W."/>
        </authorList>
    </citation>
    <scope>NUCLEOTIDE SEQUENCE [LARGE SCALE GENOMIC DNA]</scope>
    <source>
        <strain evidence="15 16">JPCC DA0580</strain>
    </source>
</reference>
<dbReference type="GO" id="GO:0005758">
    <property type="term" value="C:mitochondrial intermembrane space"/>
    <property type="evidence" value="ECO:0007669"/>
    <property type="project" value="UniProtKB-SubCell"/>
</dbReference>
<dbReference type="CDD" id="cd00691">
    <property type="entry name" value="ascorbate_peroxidase"/>
    <property type="match status" value="1"/>
</dbReference>
<dbReference type="GO" id="GO:0000302">
    <property type="term" value="P:response to reactive oxygen species"/>
    <property type="evidence" value="ECO:0007669"/>
    <property type="project" value="TreeGrafter"/>
</dbReference>
<dbReference type="SUPFAM" id="SSF48113">
    <property type="entry name" value="Heme-dependent peroxidases"/>
    <property type="match status" value="1"/>
</dbReference>
<keyword evidence="16" id="KW-1185">Reference proteome</keyword>
<evidence type="ECO:0000256" key="1">
    <source>
        <dbReference type="ARBA" id="ARBA00004305"/>
    </source>
</evidence>
<evidence type="ECO:0000256" key="9">
    <source>
        <dbReference type="ARBA" id="ARBA00039063"/>
    </source>
</evidence>
<dbReference type="PRINTS" id="PR00459">
    <property type="entry name" value="ASPEROXIDASE"/>
</dbReference>
<feature type="domain" description="Plant heme peroxidase family profile" evidence="14">
    <location>
        <begin position="169"/>
        <end position="367"/>
    </location>
</feature>
<dbReference type="PROSITE" id="PS00435">
    <property type="entry name" value="PEROXIDASE_1"/>
    <property type="match status" value="1"/>
</dbReference>
<dbReference type="GO" id="GO:0034599">
    <property type="term" value="P:cellular response to oxidative stress"/>
    <property type="evidence" value="ECO:0007669"/>
    <property type="project" value="InterPro"/>
</dbReference>
<dbReference type="PROSITE" id="PS50873">
    <property type="entry name" value="PEROXIDASE_4"/>
    <property type="match status" value="1"/>
</dbReference>
<gene>
    <name evidence="15" type="ORF">FisN_9Lh325</name>
</gene>
<keyword evidence="3" id="KW-0349">Heme</keyword>
<comment type="caution">
    <text evidence="15">The sequence shown here is derived from an EMBL/GenBank/DDBJ whole genome shotgun (WGS) entry which is preliminary data.</text>
</comment>
<dbReference type="Proteomes" id="UP000198406">
    <property type="component" value="Unassembled WGS sequence"/>
</dbReference>
<dbReference type="PANTHER" id="PTHR31356:SF58">
    <property type="entry name" value="CYTOCHROME C PEROXIDASE, MITOCHONDRIAL"/>
    <property type="match status" value="1"/>
</dbReference>
<dbReference type="Gene3D" id="1.10.520.10">
    <property type="match status" value="1"/>
</dbReference>
<evidence type="ECO:0000256" key="12">
    <source>
        <dbReference type="RuleBase" id="RU004241"/>
    </source>
</evidence>
<comment type="catalytic activity">
    <reaction evidence="11">
        <text>2 Fe(II)-[cytochrome c] + H2O2 + 2 H(+) = 2 Fe(III)-[cytochrome c] + 2 H2O</text>
        <dbReference type="Rhea" id="RHEA:16581"/>
        <dbReference type="Rhea" id="RHEA-COMP:10350"/>
        <dbReference type="Rhea" id="RHEA-COMP:14399"/>
        <dbReference type="ChEBI" id="CHEBI:15377"/>
        <dbReference type="ChEBI" id="CHEBI:15378"/>
        <dbReference type="ChEBI" id="CHEBI:16240"/>
        <dbReference type="ChEBI" id="CHEBI:29033"/>
        <dbReference type="ChEBI" id="CHEBI:29034"/>
        <dbReference type="EC" id="1.11.1.5"/>
    </reaction>
</comment>
<dbReference type="Pfam" id="PF00141">
    <property type="entry name" value="peroxidase"/>
    <property type="match status" value="1"/>
</dbReference>
<dbReference type="InParanoid" id="A0A1Z5KLS2"/>
<evidence type="ECO:0000256" key="7">
    <source>
        <dbReference type="ARBA" id="ARBA00023004"/>
    </source>
</evidence>
<dbReference type="InterPro" id="IPR002016">
    <property type="entry name" value="Haem_peroxidase"/>
</dbReference>
<evidence type="ECO:0000256" key="10">
    <source>
        <dbReference type="ARBA" id="ARBA00040313"/>
    </source>
</evidence>
<proteinExistence type="inferred from homology"/>
<dbReference type="GO" id="GO:0004130">
    <property type="term" value="F:cytochrome-c peroxidase activity"/>
    <property type="evidence" value="ECO:0007669"/>
    <property type="project" value="UniProtKB-EC"/>
</dbReference>
<evidence type="ECO:0000256" key="11">
    <source>
        <dbReference type="ARBA" id="ARBA00049265"/>
    </source>
</evidence>
<evidence type="ECO:0000256" key="13">
    <source>
        <dbReference type="SAM" id="MobiDB-lite"/>
    </source>
</evidence>
<keyword evidence="7" id="KW-0408">Iron</keyword>
<organism evidence="15 16">
    <name type="scientific">Fistulifera solaris</name>
    <name type="common">Oleaginous diatom</name>
    <dbReference type="NCBI Taxonomy" id="1519565"/>
    <lineage>
        <taxon>Eukaryota</taxon>
        <taxon>Sar</taxon>
        <taxon>Stramenopiles</taxon>
        <taxon>Ochrophyta</taxon>
        <taxon>Bacillariophyta</taxon>
        <taxon>Bacillariophyceae</taxon>
        <taxon>Bacillariophycidae</taxon>
        <taxon>Naviculales</taxon>
        <taxon>Naviculaceae</taxon>
        <taxon>Fistulifera</taxon>
    </lineage>
</organism>
<accession>A0A1Z5KLS2</accession>
<dbReference type="OrthoDB" id="2859658at2759"/>
<dbReference type="EMBL" id="BDSP01000252">
    <property type="protein sequence ID" value="GAX27012.1"/>
    <property type="molecule type" value="Genomic_DNA"/>
</dbReference>
<dbReference type="InterPro" id="IPR044831">
    <property type="entry name" value="Ccp1-like"/>
</dbReference>
<evidence type="ECO:0000313" key="16">
    <source>
        <dbReference type="Proteomes" id="UP000198406"/>
    </source>
</evidence>
<sequence>MRLCNEMYLGMRIWCPRKRSCHTRQPTLWNLFVVDIQGTLWYQYQVYTFYLFLFFHNPQSLVMLFTLRQSTLRYAPALAASSLWLANDVAYAREAVDLQKVREAIVDVIESDAEKRGDGTSLYGTMIRLAWHCSGTYSKHDHSGGSAGGRMRFAPEATWEANAGLKAVAQKALEPVKAKFPELSYADLYTYAGVVAVEETGGPKIPFRVGRSDDTDGSTSPPDGRLPDADKGSHVATRQHIRDIFYRMGFNDQEIVALSGAHAMGRCHTDRSGYWGPWTNAENTFSNEYFRLLVEERWSPKVTHNGKPWEGPDQYENAAGNLMMLPSDIALIADPEFKKWVEAYAKDENLFFRHFSKAFSKLLELGVPFKSADPWYKFW</sequence>
<keyword evidence="15" id="KW-0575">Peroxidase</keyword>
<evidence type="ECO:0000256" key="6">
    <source>
        <dbReference type="ARBA" id="ARBA00023002"/>
    </source>
</evidence>
<comment type="subcellular location">
    <subcellularLocation>
        <location evidence="2">Mitochondrion intermembrane space</location>
    </subcellularLocation>
    <subcellularLocation>
        <location evidence="1">Mitochondrion matrix</location>
    </subcellularLocation>
</comment>
<dbReference type="InterPro" id="IPR010255">
    <property type="entry name" value="Haem_peroxidase_sf"/>
</dbReference>
<name>A0A1Z5KLS2_FISSO</name>
<comment type="similarity">
    <text evidence="12">Belongs to the peroxidase family.</text>
</comment>
<dbReference type="EC" id="1.11.1.5" evidence="9"/>
<dbReference type="GO" id="GO:0042744">
    <property type="term" value="P:hydrogen peroxide catabolic process"/>
    <property type="evidence" value="ECO:0007669"/>
    <property type="project" value="TreeGrafter"/>
</dbReference>
<dbReference type="GO" id="GO:0046872">
    <property type="term" value="F:metal ion binding"/>
    <property type="evidence" value="ECO:0007669"/>
    <property type="project" value="UniProtKB-KW"/>
</dbReference>
<dbReference type="GO" id="GO:0005759">
    <property type="term" value="C:mitochondrial matrix"/>
    <property type="evidence" value="ECO:0007669"/>
    <property type="project" value="UniProtKB-SubCell"/>
</dbReference>
<evidence type="ECO:0000256" key="8">
    <source>
        <dbReference type="ARBA" id="ARBA00023128"/>
    </source>
</evidence>
<dbReference type="PANTHER" id="PTHR31356">
    <property type="entry name" value="THYLAKOID LUMENAL 29 KDA PROTEIN, CHLOROPLASTIC-RELATED"/>
    <property type="match status" value="1"/>
</dbReference>
<dbReference type="AlphaFoldDB" id="A0A1Z5KLS2"/>